<dbReference type="Pfam" id="PF02966">
    <property type="entry name" value="DIM1"/>
    <property type="match status" value="1"/>
</dbReference>
<dbReference type="SMART" id="SM01410">
    <property type="entry name" value="DIM1"/>
    <property type="match status" value="1"/>
</dbReference>
<accession>F0W3J8</accession>
<gene>
    <name evidence="11" type="primary">AlNc14C13G1560</name>
    <name evidence="11" type="ORF">ALNC14_017840</name>
</gene>
<dbReference type="InterPro" id="IPR036249">
    <property type="entry name" value="Thioredoxin-like_sf"/>
</dbReference>
<comment type="function">
    <text evidence="7">Essential role in pre-mRNA splicing. Required in cell cycle progression for S/G(2) transition.</text>
</comment>
<comment type="similarity">
    <text evidence="2">Belongs to the DIM1 family.</text>
</comment>
<organism evidence="11">
    <name type="scientific">Albugo laibachii Nc14</name>
    <dbReference type="NCBI Taxonomy" id="890382"/>
    <lineage>
        <taxon>Eukaryota</taxon>
        <taxon>Sar</taxon>
        <taxon>Stramenopiles</taxon>
        <taxon>Oomycota</taxon>
        <taxon>Peronosporomycetes</taxon>
        <taxon>Albuginales</taxon>
        <taxon>Albuginaceae</taxon>
        <taxon>Albugo</taxon>
    </lineage>
</organism>
<dbReference type="PANTHER" id="PTHR12052:SF4">
    <property type="entry name" value="THIOREDOXIN-LIKE PROTEIN 4B"/>
    <property type="match status" value="1"/>
</dbReference>
<keyword evidence="5" id="KW-0539">Nucleus</keyword>
<feature type="transmembrane region" description="Helical" evidence="10">
    <location>
        <begin position="12"/>
        <end position="34"/>
    </location>
</feature>
<evidence type="ECO:0000256" key="4">
    <source>
        <dbReference type="ARBA" id="ARBA00023187"/>
    </source>
</evidence>
<evidence type="ECO:0000256" key="9">
    <source>
        <dbReference type="ARBA" id="ARBA00074495"/>
    </source>
</evidence>
<sequence length="178" mass="20509">MSKTIGKAKFDKSYILCTTVKLLVIIKLMASLFLKKLETKVAVDEVIRNTKQKVVVIRFGRREDIVCMQMDEILFKCEVELSRMADIYTVEAETIAIYCQYFDISLIPATVFFFNGQHIKVDYGTPDHTKFIGAFFTRQDCIDLVEVIYRGANRGKVIIACPIEKSHIPSYELTYRDI</sequence>
<keyword evidence="3" id="KW-0507">mRNA processing</keyword>
<dbReference type="AlphaFoldDB" id="F0W3J8"/>
<evidence type="ECO:0000256" key="7">
    <source>
        <dbReference type="ARBA" id="ARBA00060348"/>
    </source>
</evidence>
<evidence type="ECO:0000256" key="1">
    <source>
        <dbReference type="ARBA" id="ARBA00004123"/>
    </source>
</evidence>
<dbReference type="GO" id="GO:0005681">
    <property type="term" value="C:spliceosomal complex"/>
    <property type="evidence" value="ECO:0007669"/>
    <property type="project" value="TreeGrafter"/>
</dbReference>
<dbReference type="GO" id="GO:0005682">
    <property type="term" value="C:U5 snRNP"/>
    <property type="evidence" value="ECO:0007669"/>
    <property type="project" value="TreeGrafter"/>
</dbReference>
<comment type="subunit">
    <text evidence="8">Homodimer. Interacts with the U5-102 kDa protein subunit of the spliceosome.</text>
</comment>
<keyword evidence="10" id="KW-1133">Transmembrane helix</keyword>
<dbReference type="GO" id="GO:0046540">
    <property type="term" value="C:U4/U6 x U5 tri-snRNP complex"/>
    <property type="evidence" value="ECO:0007669"/>
    <property type="project" value="InterPro"/>
</dbReference>
<dbReference type="HOGENOM" id="CLU_117348_1_0_1"/>
<keyword evidence="10" id="KW-0472">Membrane</keyword>
<evidence type="ECO:0000256" key="3">
    <source>
        <dbReference type="ARBA" id="ARBA00022664"/>
    </source>
</evidence>
<dbReference type="InterPro" id="IPR004123">
    <property type="entry name" value="Dim1"/>
</dbReference>
<reference evidence="11" key="1">
    <citation type="journal article" date="2011" name="PLoS Biol.">
        <title>Gene gain and loss during evolution of obligate parasitism in the white rust pathogen of Arabidopsis thaliana.</title>
        <authorList>
            <person name="Kemen E."/>
            <person name="Gardiner A."/>
            <person name="Schultz-Larsen T."/>
            <person name="Kemen A.C."/>
            <person name="Balmuth A.L."/>
            <person name="Robert-Seilaniantz A."/>
            <person name="Bailey K."/>
            <person name="Holub E."/>
            <person name="Studholme D.J."/>
            <person name="Maclean D."/>
            <person name="Jones J.D."/>
        </authorList>
    </citation>
    <scope>NUCLEOTIDE SEQUENCE</scope>
</reference>
<name>F0W3J8_9STRA</name>
<dbReference type="GO" id="GO:0000398">
    <property type="term" value="P:mRNA splicing, via spliceosome"/>
    <property type="evidence" value="ECO:0007669"/>
    <property type="project" value="InterPro"/>
</dbReference>
<evidence type="ECO:0000256" key="5">
    <source>
        <dbReference type="ARBA" id="ARBA00023242"/>
    </source>
</evidence>
<evidence type="ECO:0000256" key="8">
    <source>
        <dbReference type="ARBA" id="ARBA00063722"/>
    </source>
</evidence>
<dbReference type="PANTHER" id="PTHR12052">
    <property type="entry name" value="THIOREDOXIN-LIKE PROTEN 4A, 4B"/>
    <property type="match status" value="1"/>
</dbReference>
<evidence type="ECO:0000256" key="6">
    <source>
        <dbReference type="ARBA" id="ARBA00023306"/>
    </source>
</evidence>
<dbReference type="Gene3D" id="3.40.30.10">
    <property type="entry name" value="Glutaredoxin"/>
    <property type="match status" value="1"/>
</dbReference>
<evidence type="ECO:0000256" key="2">
    <source>
        <dbReference type="ARBA" id="ARBA00008241"/>
    </source>
</evidence>
<proteinExistence type="inferred from homology"/>
<protein>
    <recommendedName>
        <fullName evidence="9">Thioredoxin-like protein 4B</fullName>
    </recommendedName>
</protein>
<reference evidence="11" key="2">
    <citation type="submission" date="2011-02" db="EMBL/GenBank/DDBJ databases">
        <authorList>
            <person name="MacLean D."/>
        </authorList>
    </citation>
    <scope>NUCLEOTIDE SEQUENCE</scope>
</reference>
<evidence type="ECO:0000313" key="11">
    <source>
        <dbReference type="EMBL" id="CCA15641.1"/>
    </source>
</evidence>
<dbReference type="SUPFAM" id="SSF52833">
    <property type="entry name" value="Thioredoxin-like"/>
    <property type="match status" value="1"/>
</dbReference>
<comment type="subcellular location">
    <subcellularLocation>
        <location evidence="1">Nucleus</location>
    </subcellularLocation>
</comment>
<evidence type="ECO:0000256" key="10">
    <source>
        <dbReference type="SAM" id="Phobius"/>
    </source>
</evidence>
<dbReference type="FunFam" id="3.40.30.10:FF:000059">
    <property type="entry name" value="Thioredoxin-like protein"/>
    <property type="match status" value="1"/>
</dbReference>
<keyword evidence="6" id="KW-0131">Cell cycle</keyword>
<keyword evidence="10" id="KW-0812">Transmembrane</keyword>
<dbReference type="EMBL" id="FR824058">
    <property type="protein sequence ID" value="CCA15641.1"/>
    <property type="molecule type" value="Genomic_DNA"/>
</dbReference>
<keyword evidence="4" id="KW-0508">mRNA splicing</keyword>